<feature type="domain" description="Glycosyl transferase family 1" evidence="2">
    <location>
        <begin position="202"/>
        <end position="359"/>
    </location>
</feature>
<evidence type="ECO:0000259" key="2">
    <source>
        <dbReference type="Pfam" id="PF00534"/>
    </source>
</evidence>
<dbReference type="PANTHER" id="PTHR12526">
    <property type="entry name" value="GLYCOSYLTRANSFERASE"/>
    <property type="match status" value="1"/>
</dbReference>
<evidence type="ECO:0000313" key="4">
    <source>
        <dbReference type="Proteomes" id="UP001597063"/>
    </source>
</evidence>
<evidence type="ECO:0000256" key="1">
    <source>
        <dbReference type="ARBA" id="ARBA00022679"/>
    </source>
</evidence>
<dbReference type="EC" id="2.4.-.-" evidence="3"/>
<evidence type="ECO:0000313" key="3">
    <source>
        <dbReference type="EMBL" id="MFD0685361.1"/>
    </source>
</evidence>
<dbReference type="Proteomes" id="UP001597063">
    <property type="component" value="Unassembled WGS sequence"/>
</dbReference>
<keyword evidence="3" id="KW-0548">Nucleotidyltransferase</keyword>
<accession>A0ABW2XLJ7</accession>
<gene>
    <name evidence="3" type="ORF">ACFQZM_12700</name>
</gene>
<dbReference type="EMBL" id="JBHTGP010000006">
    <property type="protein sequence ID" value="MFD0685361.1"/>
    <property type="molecule type" value="Genomic_DNA"/>
</dbReference>
<dbReference type="SUPFAM" id="SSF53756">
    <property type="entry name" value="UDP-Glycosyltransferase/glycogen phosphorylase"/>
    <property type="match status" value="1"/>
</dbReference>
<dbReference type="Pfam" id="PF00534">
    <property type="entry name" value="Glycos_transf_1"/>
    <property type="match status" value="1"/>
</dbReference>
<name>A0ABW2XLJ7_9ACTN</name>
<dbReference type="RefSeq" id="WP_131758441.1">
    <property type="nucleotide sequence ID" value="NZ_CAACUY010000051.1"/>
</dbReference>
<dbReference type="Gene3D" id="3.40.50.2000">
    <property type="entry name" value="Glycogen Phosphorylase B"/>
    <property type="match status" value="2"/>
</dbReference>
<dbReference type="InterPro" id="IPR001296">
    <property type="entry name" value="Glyco_trans_1"/>
</dbReference>
<proteinExistence type="predicted"/>
<keyword evidence="3" id="KW-0328">Glycosyltransferase</keyword>
<dbReference type="CDD" id="cd03820">
    <property type="entry name" value="GT4_AmsD-like"/>
    <property type="match status" value="1"/>
</dbReference>
<sequence length="382" mass="42914">MKITFMLLDAFTIDGTVRGTFTLAGELARRHEVEIVSVLREADAPALPLSPRVRLRSLVDLRTGPRWPFGDRAARLMKEPSRLVHPQERCYEYFSALTDERLLRALRRLRTDVLITTRAGLNLAAAQHAPRRTIRIAQEHLQLRVHESGILAEIERWYPTLDAVTTLTVADRAEYMRLLPDGSCPVLTIGNGLPDRLYPHSRQENRIVMAAGRLVWTKGYDLLIDAFAEVAGKHPDWRLRIYGQGPRRDALLARVTRLGLYNNVLIMDSTDDVEGEMAKASILAVPSRGEGFGMTIIEAFACGLPVVAFDCPHGPREIITDGHDGLLVPPENPAALAETLIRLIDDEELRHRMATNARTTAKNHRIPEIADHWENLLTTLHP</sequence>
<keyword evidence="1 3" id="KW-0808">Transferase</keyword>
<protein>
    <submittedName>
        <fullName evidence="3">Glycosyltransferase family 4 protein</fullName>
        <ecNumber evidence="3">2.4.-.-</ecNumber>
    </submittedName>
</protein>
<dbReference type="GO" id="GO:0016757">
    <property type="term" value="F:glycosyltransferase activity"/>
    <property type="evidence" value="ECO:0007669"/>
    <property type="project" value="UniProtKB-KW"/>
</dbReference>
<keyword evidence="4" id="KW-1185">Reference proteome</keyword>
<organism evidence="3 4">
    <name type="scientific">Actinomadura fibrosa</name>
    <dbReference type="NCBI Taxonomy" id="111802"/>
    <lineage>
        <taxon>Bacteria</taxon>
        <taxon>Bacillati</taxon>
        <taxon>Actinomycetota</taxon>
        <taxon>Actinomycetes</taxon>
        <taxon>Streptosporangiales</taxon>
        <taxon>Thermomonosporaceae</taxon>
        <taxon>Actinomadura</taxon>
    </lineage>
</organism>
<dbReference type="PANTHER" id="PTHR12526:SF627">
    <property type="entry name" value="D-RHAMNOSYLTRANSFERASE WBPZ"/>
    <property type="match status" value="1"/>
</dbReference>
<reference evidence="4" key="1">
    <citation type="journal article" date="2019" name="Int. J. Syst. Evol. Microbiol.">
        <title>The Global Catalogue of Microorganisms (GCM) 10K type strain sequencing project: providing services to taxonomists for standard genome sequencing and annotation.</title>
        <authorList>
            <consortium name="The Broad Institute Genomics Platform"/>
            <consortium name="The Broad Institute Genome Sequencing Center for Infectious Disease"/>
            <person name="Wu L."/>
            <person name="Ma J."/>
        </authorList>
    </citation>
    <scope>NUCLEOTIDE SEQUENCE [LARGE SCALE GENOMIC DNA]</scope>
    <source>
        <strain evidence="4">JCM 9371</strain>
    </source>
</reference>
<dbReference type="GO" id="GO:0016779">
    <property type="term" value="F:nucleotidyltransferase activity"/>
    <property type="evidence" value="ECO:0007669"/>
    <property type="project" value="UniProtKB-KW"/>
</dbReference>
<comment type="caution">
    <text evidence="3">The sequence shown here is derived from an EMBL/GenBank/DDBJ whole genome shotgun (WGS) entry which is preliminary data.</text>
</comment>